<reference evidence="2 3" key="1">
    <citation type="journal article" date="2020" name="Elife">
        <title>Loss of centromere function drives karyotype evolution in closely related Malassezia species.</title>
        <authorList>
            <person name="Sankaranarayanan S.R."/>
            <person name="Ianiri G."/>
            <person name="Coelho M.A."/>
            <person name="Reza M.H."/>
            <person name="Thimmappa B.C."/>
            <person name="Ganguly P."/>
            <person name="Vadnala R.N."/>
            <person name="Sun S."/>
            <person name="Siddharthan R."/>
            <person name="Tellgren-Roth C."/>
            <person name="Dawson T.L."/>
            <person name="Heitman J."/>
            <person name="Sanyal K."/>
        </authorList>
    </citation>
    <scope>NUCLEOTIDE SEQUENCE [LARGE SCALE GENOMIC DNA]</scope>
    <source>
        <strain evidence="2">CBS14141</strain>
    </source>
</reference>
<name>A0ABY8EK79_MALFU</name>
<sequence length="128" mass="14754">MSSTGPNVNRDSVLRHRHAREADGMVQPYPAHMQTRRGHEEEDFIVLRPPKRPKEYQPTIFTPLVNALWRVGMGISGIIGFNLMEPMEKFFLLLIYALLISGIGLAIFHFPAYTQLAMRRLHYYLTGE</sequence>
<feature type="transmembrane region" description="Helical" evidence="1">
    <location>
        <begin position="60"/>
        <end position="84"/>
    </location>
</feature>
<organism evidence="2 3">
    <name type="scientific">Malassezia furfur</name>
    <name type="common">Pityriasis versicolor infection agent</name>
    <name type="synonym">Pityrosporum furfur</name>
    <dbReference type="NCBI Taxonomy" id="55194"/>
    <lineage>
        <taxon>Eukaryota</taxon>
        <taxon>Fungi</taxon>
        <taxon>Dikarya</taxon>
        <taxon>Basidiomycota</taxon>
        <taxon>Ustilaginomycotina</taxon>
        <taxon>Malasseziomycetes</taxon>
        <taxon>Malasseziales</taxon>
        <taxon>Malasseziaceae</taxon>
        <taxon>Malassezia</taxon>
    </lineage>
</organism>
<proteinExistence type="predicted"/>
<evidence type="ECO:0000256" key="1">
    <source>
        <dbReference type="SAM" id="Phobius"/>
    </source>
</evidence>
<dbReference type="Proteomes" id="UP000818624">
    <property type="component" value="Chromosome 1"/>
</dbReference>
<gene>
    <name evidence="2" type="ORF">GLX27_000670</name>
</gene>
<accession>A0ABY8EK79</accession>
<feature type="transmembrane region" description="Helical" evidence="1">
    <location>
        <begin position="90"/>
        <end position="110"/>
    </location>
</feature>
<keyword evidence="1" id="KW-0472">Membrane</keyword>
<protein>
    <submittedName>
        <fullName evidence="2">Uncharacterized protein</fullName>
    </submittedName>
</protein>
<evidence type="ECO:0000313" key="2">
    <source>
        <dbReference type="EMBL" id="WFD46042.1"/>
    </source>
</evidence>
<evidence type="ECO:0000313" key="3">
    <source>
        <dbReference type="Proteomes" id="UP000818624"/>
    </source>
</evidence>
<keyword evidence="3" id="KW-1185">Reference proteome</keyword>
<keyword evidence="1" id="KW-0812">Transmembrane</keyword>
<keyword evidence="1" id="KW-1133">Transmembrane helix</keyword>
<dbReference type="EMBL" id="CP046234">
    <property type="protein sequence ID" value="WFD46042.1"/>
    <property type="molecule type" value="Genomic_DNA"/>
</dbReference>